<dbReference type="InterPro" id="IPR036388">
    <property type="entry name" value="WH-like_DNA-bd_sf"/>
</dbReference>
<keyword evidence="1" id="KW-0805">Transcription regulation</keyword>
<evidence type="ECO:0000313" key="5">
    <source>
        <dbReference type="EMBL" id="MCF1750374.1"/>
    </source>
</evidence>
<dbReference type="PRINTS" id="PR00038">
    <property type="entry name" value="HTHLUXR"/>
</dbReference>
<sequence length="211" mass="24000">MEQHCIIGENTLLSKGLQNYLEIQRKAEVNLLSTKELKSLESGVFRNIQYVWIDVMQEIDSLLKLSQRILRQQAKTKVFVFGEFRDAQTIKAIFKTGIVGYFLPNCGIKQIKEAIVKAGSGNTYLDPQLAKIFVQDLLQSNTSQEAKHNLTKREKQILQLIVEEHTTQEIANKLFISFCTVETHRLHLIQKMGVRNTAGLVREAISSNLLG</sequence>
<dbReference type="Gene3D" id="1.10.10.10">
    <property type="entry name" value="Winged helix-like DNA-binding domain superfamily/Winged helix DNA-binding domain"/>
    <property type="match status" value="1"/>
</dbReference>
<gene>
    <name evidence="5" type="ORF">L0U89_04765</name>
</gene>
<reference evidence="5 6" key="1">
    <citation type="submission" date="2022-01" db="EMBL/GenBank/DDBJ databases">
        <title>Mariniradius saccharolyticus sp. nov., isolated from sediment of a river.</title>
        <authorList>
            <person name="Liu H."/>
        </authorList>
    </citation>
    <scope>NUCLEOTIDE SEQUENCE [LARGE SCALE GENOMIC DNA]</scope>
    <source>
        <strain evidence="5 6">RY-2</strain>
    </source>
</reference>
<dbReference type="EMBL" id="JAKEVZ010000003">
    <property type="protein sequence ID" value="MCF1750374.1"/>
    <property type="molecule type" value="Genomic_DNA"/>
</dbReference>
<evidence type="ECO:0000256" key="3">
    <source>
        <dbReference type="ARBA" id="ARBA00023163"/>
    </source>
</evidence>
<dbReference type="InterPro" id="IPR000792">
    <property type="entry name" value="Tscrpt_reg_LuxR_C"/>
</dbReference>
<keyword evidence="3" id="KW-0804">Transcription</keyword>
<accession>A0ABS9BRF5</accession>
<keyword evidence="6" id="KW-1185">Reference proteome</keyword>
<dbReference type="SUPFAM" id="SSF46894">
    <property type="entry name" value="C-terminal effector domain of the bipartite response regulators"/>
    <property type="match status" value="1"/>
</dbReference>
<dbReference type="InterPro" id="IPR016032">
    <property type="entry name" value="Sig_transdc_resp-reg_C-effctor"/>
</dbReference>
<dbReference type="PANTHER" id="PTHR44688">
    <property type="entry name" value="DNA-BINDING TRANSCRIPTIONAL ACTIVATOR DEVR_DOSR"/>
    <property type="match status" value="1"/>
</dbReference>
<evidence type="ECO:0000256" key="1">
    <source>
        <dbReference type="ARBA" id="ARBA00023015"/>
    </source>
</evidence>
<dbReference type="Pfam" id="PF00196">
    <property type="entry name" value="GerE"/>
    <property type="match status" value="1"/>
</dbReference>
<dbReference type="PROSITE" id="PS50043">
    <property type="entry name" value="HTH_LUXR_2"/>
    <property type="match status" value="1"/>
</dbReference>
<evidence type="ECO:0000313" key="6">
    <source>
        <dbReference type="Proteomes" id="UP001201449"/>
    </source>
</evidence>
<dbReference type="PANTHER" id="PTHR44688:SF16">
    <property type="entry name" value="DNA-BINDING TRANSCRIPTIONAL ACTIVATOR DEVR_DOSR"/>
    <property type="match status" value="1"/>
</dbReference>
<evidence type="ECO:0000256" key="2">
    <source>
        <dbReference type="ARBA" id="ARBA00023125"/>
    </source>
</evidence>
<dbReference type="Proteomes" id="UP001201449">
    <property type="component" value="Unassembled WGS sequence"/>
</dbReference>
<keyword evidence="2" id="KW-0238">DNA-binding</keyword>
<dbReference type="Gene3D" id="3.40.50.2300">
    <property type="match status" value="1"/>
</dbReference>
<protein>
    <submittedName>
        <fullName evidence="5">Response regulator transcription factor</fullName>
    </submittedName>
</protein>
<dbReference type="RefSeq" id="WP_008627950.1">
    <property type="nucleotide sequence ID" value="NZ_JAKEVZ010000003.1"/>
</dbReference>
<feature type="domain" description="HTH luxR-type" evidence="4">
    <location>
        <begin position="143"/>
        <end position="208"/>
    </location>
</feature>
<dbReference type="CDD" id="cd06170">
    <property type="entry name" value="LuxR_C_like"/>
    <property type="match status" value="1"/>
</dbReference>
<comment type="caution">
    <text evidence="5">The sequence shown here is derived from an EMBL/GenBank/DDBJ whole genome shotgun (WGS) entry which is preliminary data.</text>
</comment>
<name>A0ABS9BRF5_9BACT</name>
<proteinExistence type="predicted"/>
<evidence type="ECO:0000259" key="4">
    <source>
        <dbReference type="PROSITE" id="PS50043"/>
    </source>
</evidence>
<dbReference type="SMART" id="SM00421">
    <property type="entry name" value="HTH_LUXR"/>
    <property type="match status" value="1"/>
</dbReference>
<organism evidence="5 6">
    <name type="scientific">Mariniradius sediminis</name>
    <dbReference type="NCBI Taxonomy" id="2909237"/>
    <lineage>
        <taxon>Bacteria</taxon>
        <taxon>Pseudomonadati</taxon>
        <taxon>Bacteroidota</taxon>
        <taxon>Cytophagia</taxon>
        <taxon>Cytophagales</taxon>
        <taxon>Cyclobacteriaceae</taxon>
        <taxon>Mariniradius</taxon>
    </lineage>
</organism>